<organism evidence="2">
    <name type="scientific">bioreactor metagenome</name>
    <dbReference type="NCBI Taxonomy" id="1076179"/>
    <lineage>
        <taxon>unclassified sequences</taxon>
        <taxon>metagenomes</taxon>
        <taxon>ecological metagenomes</taxon>
    </lineage>
</organism>
<dbReference type="EMBL" id="VSSQ01055557">
    <property type="protein sequence ID" value="MPN09448.1"/>
    <property type="molecule type" value="Genomic_DNA"/>
</dbReference>
<dbReference type="InterPro" id="IPR049516">
    <property type="entry name" value="FAD-depend_C"/>
</dbReference>
<gene>
    <name evidence="2" type="ORF">SDC9_156738</name>
</gene>
<dbReference type="Pfam" id="PF21688">
    <property type="entry name" value="FAD-depend_C"/>
    <property type="match status" value="1"/>
</dbReference>
<evidence type="ECO:0000313" key="2">
    <source>
        <dbReference type="EMBL" id="MPN09448.1"/>
    </source>
</evidence>
<dbReference type="PANTHER" id="PTHR42842:SF3">
    <property type="entry name" value="FAD_NAD(P)-BINDING OXIDOREDUCTASE FAMILY PROTEIN"/>
    <property type="match status" value="1"/>
</dbReference>
<evidence type="ECO:0000259" key="1">
    <source>
        <dbReference type="Pfam" id="PF21688"/>
    </source>
</evidence>
<sequence length="152" mass="16167">MEFRENMERGAFSAGGGGFTAPCQRLGDFLDQKVSTEFGSIMPTYPLGVRGADLGLLFPAPLAEALRIGLRVFGTRYSFFKNPDAPLTGVETRTSSPVRISRDDMFFAVGPGGMSFKGIYPCGEGAGYAGGITSAACDGLRAAEKYIDEKSK</sequence>
<comment type="caution">
    <text evidence="2">The sequence shown here is derived from an EMBL/GenBank/DDBJ whole genome shotgun (WGS) entry which is preliminary data.</text>
</comment>
<dbReference type="InterPro" id="IPR028348">
    <property type="entry name" value="FAD-binding_protein"/>
</dbReference>
<dbReference type="Gene3D" id="3.50.50.60">
    <property type="entry name" value="FAD/NAD(P)-binding domain"/>
    <property type="match status" value="1"/>
</dbReference>
<dbReference type="AlphaFoldDB" id="A0A645F512"/>
<dbReference type="InterPro" id="IPR036188">
    <property type="entry name" value="FAD/NAD-bd_sf"/>
</dbReference>
<protein>
    <recommendedName>
        <fullName evidence="1">FAD-dependent protein C-terminal domain-containing protein</fullName>
    </recommendedName>
</protein>
<dbReference type="PANTHER" id="PTHR42842">
    <property type="entry name" value="FAD/NAD(P)-BINDING OXIDOREDUCTASE"/>
    <property type="match status" value="1"/>
</dbReference>
<proteinExistence type="predicted"/>
<feature type="domain" description="FAD-dependent protein C-terminal" evidence="1">
    <location>
        <begin position="1"/>
        <end position="94"/>
    </location>
</feature>
<dbReference type="SUPFAM" id="SSF51905">
    <property type="entry name" value="FAD/NAD(P)-binding domain"/>
    <property type="match status" value="1"/>
</dbReference>
<accession>A0A645F512</accession>
<name>A0A645F512_9ZZZZ</name>
<reference evidence="2" key="1">
    <citation type="submission" date="2019-08" db="EMBL/GenBank/DDBJ databases">
        <authorList>
            <person name="Kucharzyk K."/>
            <person name="Murdoch R.W."/>
            <person name="Higgins S."/>
            <person name="Loffler F."/>
        </authorList>
    </citation>
    <scope>NUCLEOTIDE SEQUENCE</scope>
</reference>